<name>A0A060I8E8_RHIET</name>
<accession>A0A060I8E8</accession>
<gene>
    <name evidence="2" type="ORF">IE4771_CH02778</name>
</gene>
<evidence type="ECO:0000313" key="3">
    <source>
        <dbReference type="Proteomes" id="UP000027180"/>
    </source>
</evidence>
<dbReference type="EMBL" id="CP006986">
    <property type="protein sequence ID" value="AIC27876.1"/>
    <property type="molecule type" value="Genomic_DNA"/>
</dbReference>
<evidence type="ECO:0000256" key="1">
    <source>
        <dbReference type="SAM" id="MobiDB-lite"/>
    </source>
</evidence>
<dbReference type="KEGG" id="rei:IE4771_CH02778"/>
<sequence length="87" mass="9777">MNGWNCSGFLRFSLFNQGETTMGMTTPKDGASGTTDQSPRWEGPKGNRPRGYLKAKDDPDKNRDANDENNRDPEMKDFSDAMKQKGE</sequence>
<proteinExistence type="predicted"/>
<dbReference type="Proteomes" id="UP000027180">
    <property type="component" value="Chromosome"/>
</dbReference>
<dbReference type="HOGENOM" id="CLU_190729_0_0_5"/>
<protein>
    <submittedName>
        <fullName evidence="2">Uncharacterized protein</fullName>
    </submittedName>
</protein>
<organism evidence="2 3">
    <name type="scientific">Rhizobium etli bv. mimosae str. IE4771</name>
    <dbReference type="NCBI Taxonomy" id="1432050"/>
    <lineage>
        <taxon>Bacteria</taxon>
        <taxon>Pseudomonadati</taxon>
        <taxon>Pseudomonadota</taxon>
        <taxon>Alphaproteobacteria</taxon>
        <taxon>Hyphomicrobiales</taxon>
        <taxon>Rhizobiaceae</taxon>
        <taxon>Rhizobium/Agrobacterium group</taxon>
        <taxon>Rhizobium</taxon>
    </lineage>
</organism>
<feature type="compositionally biased region" description="Basic and acidic residues" evidence="1">
    <location>
        <begin position="54"/>
        <end position="87"/>
    </location>
</feature>
<reference evidence="2 3" key="1">
    <citation type="submission" date="2013-12" db="EMBL/GenBank/DDBJ databases">
        <title>Complete genome sequence of Rhizobium etli bv. mimosae IE4771.</title>
        <authorList>
            <person name="Bustos P."/>
            <person name="Santamaria R.I."/>
            <person name="Lozano L."/>
            <person name="Ormeno-Orrillo E."/>
            <person name="Rogel M.A."/>
            <person name="Romero D."/>
            <person name="Cevallos M.A."/>
            <person name="Martinez-Romero E."/>
            <person name="Gonzalez V."/>
        </authorList>
    </citation>
    <scope>NUCLEOTIDE SEQUENCE [LARGE SCALE GENOMIC DNA]</scope>
    <source>
        <strain evidence="2 3">IE4771</strain>
    </source>
</reference>
<dbReference type="AlphaFoldDB" id="A0A060I8E8"/>
<evidence type="ECO:0000313" key="2">
    <source>
        <dbReference type="EMBL" id="AIC27876.1"/>
    </source>
</evidence>
<feature type="region of interest" description="Disordered" evidence="1">
    <location>
        <begin position="20"/>
        <end position="87"/>
    </location>
</feature>